<accession>A0A845BSB0</accession>
<name>A0A845BSB0_9NEIS</name>
<protein>
    <submittedName>
        <fullName evidence="1">Type IV secretion protein Rhs</fullName>
    </submittedName>
</protein>
<comment type="caution">
    <text evidence="1">The sequence shown here is derived from an EMBL/GenBank/DDBJ whole genome shotgun (WGS) entry which is preliminary data.</text>
</comment>
<dbReference type="Proteomes" id="UP000467214">
    <property type="component" value="Unassembled WGS sequence"/>
</dbReference>
<evidence type="ECO:0000313" key="1">
    <source>
        <dbReference type="EMBL" id="MXR35473.1"/>
    </source>
</evidence>
<organism evidence="1 2">
    <name type="scientific">Craterilacuibacter sinensis</name>
    <dbReference type="NCBI Taxonomy" id="2686017"/>
    <lineage>
        <taxon>Bacteria</taxon>
        <taxon>Pseudomonadati</taxon>
        <taxon>Pseudomonadota</taxon>
        <taxon>Betaproteobacteria</taxon>
        <taxon>Neisseriales</taxon>
        <taxon>Neisseriaceae</taxon>
        <taxon>Craterilacuibacter</taxon>
    </lineage>
</organism>
<gene>
    <name evidence="1" type="ORF">GQF02_00470</name>
</gene>
<keyword evidence="2" id="KW-1185">Reference proteome</keyword>
<dbReference type="AlphaFoldDB" id="A0A845BSB0"/>
<sequence>MHDRAYLPWLGPRAMAPNGSLYFPGRGGLYADDFSQASPRLQLLFVHEMTHVWQYQRGYRLRLAALCLLAQGGYGWRDAYAYPQQPGAEFKDFNFEQQAELVSHYYGAAVLGLPALQPSLPWLQAVLQGFLADPGDKRLLPVSRRLAT</sequence>
<dbReference type="RefSeq" id="WP_160794132.1">
    <property type="nucleotide sequence ID" value="NZ_WSSB01000001.1"/>
</dbReference>
<proteinExistence type="predicted"/>
<reference evidence="1 2" key="1">
    <citation type="submission" date="2019-12" db="EMBL/GenBank/DDBJ databases">
        <title>Neisseriaceae gen. nov. sp. Genome sequencing and assembly.</title>
        <authorList>
            <person name="Liu Z."/>
            <person name="Li A."/>
        </authorList>
    </citation>
    <scope>NUCLEOTIDE SEQUENCE [LARGE SCALE GENOMIC DNA]</scope>
    <source>
        <strain evidence="1 2">B2N2-7</strain>
    </source>
</reference>
<dbReference type="EMBL" id="WSSB01000001">
    <property type="protein sequence ID" value="MXR35473.1"/>
    <property type="molecule type" value="Genomic_DNA"/>
</dbReference>
<evidence type="ECO:0000313" key="2">
    <source>
        <dbReference type="Proteomes" id="UP000467214"/>
    </source>
</evidence>